<dbReference type="PROSITE" id="PS51186">
    <property type="entry name" value="GNAT"/>
    <property type="match status" value="1"/>
</dbReference>
<dbReference type="EMBL" id="BMQQ01000001">
    <property type="protein sequence ID" value="GGT15388.1"/>
    <property type="molecule type" value="Genomic_DNA"/>
</dbReference>
<dbReference type="PANTHER" id="PTHR43792">
    <property type="entry name" value="GNAT FAMILY, PUTATIVE (AFU_ORTHOLOGUE AFUA_3G00765)-RELATED-RELATED"/>
    <property type="match status" value="1"/>
</dbReference>
<dbReference type="InterPro" id="IPR016181">
    <property type="entry name" value="Acyl_CoA_acyltransferase"/>
</dbReference>
<comment type="caution">
    <text evidence="5">The sequence shown here is derived from an EMBL/GenBank/DDBJ whole genome shotgun (WGS) entry which is preliminary data.</text>
</comment>
<evidence type="ECO:0000313" key="5">
    <source>
        <dbReference type="EMBL" id="GGT15388.1"/>
    </source>
</evidence>
<dbReference type="SUPFAM" id="SSF55729">
    <property type="entry name" value="Acyl-CoA N-acyltransferases (Nat)"/>
    <property type="match status" value="1"/>
</dbReference>
<dbReference type="GO" id="GO:0005737">
    <property type="term" value="C:cytoplasm"/>
    <property type="evidence" value="ECO:0007669"/>
    <property type="project" value="TreeGrafter"/>
</dbReference>
<dbReference type="GO" id="GO:0008999">
    <property type="term" value="F:protein-N-terminal-alanine acetyltransferase activity"/>
    <property type="evidence" value="ECO:0007669"/>
    <property type="project" value="TreeGrafter"/>
</dbReference>
<name>A0A918GYJ7_9ACTN</name>
<comment type="similarity">
    <text evidence="3">Belongs to the acetyltransferase family. RimJ subfamily.</text>
</comment>
<dbReference type="Proteomes" id="UP000619486">
    <property type="component" value="Unassembled WGS sequence"/>
</dbReference>
<evidence type="ECO:0000259" key="4">
    <source>
        <dbReference type="PROSITE" id="PS51186"/>
    </source>
</evidence>
<reference evidence="5" key="1">
    <citation type="journal article" date="2014" name="Int. J. Syst. Evol. Microbiol.">
        <title>Complete genome sequence of Corynebacterium casei LMG S-19264T (=DSM 44701T), isolated from a smear-ripened cheese.</title>
        <authorList>
            <consortium name="US DOE Joint Genome Institute (JGI-PGF)"/>
            <person name="Walter F."/>
            <person name="Albersmeier A."/>
            <person name="Kalinowski J."/>
            <person name="Ruckert C."/>
        </authorList>
    </citation>
    <scope>NUCLEOTIDE SEQUENCE</scope>
    <source>
        <strain evidence="5">JCM 3172</strain>
    </source>
</reference>
<dbReference type="InterPro" id="IPR051531">
    <property type="entry name" value="N-acetyltransferase"/>
</dbReference>
<dbReference type="PANTHER" id="PTHR43792:SF8">
    <property type="entry name" value="[RIBOSOMAL PROTEIN US5]-ALANINE N-ACETYLTRANSFERASE"/>
    <property type="match status" value="1"/>
</dbReference>
<keyword evidence="2" id="KW-0012">Acyltransferase</keyword>
<proteinExistence type="inferred from homology"/>
<keyword evidence="1" id="KW-0808">Transferase</keyword>
<accession>A0A918GYJ7</accession>
<feature type="domain" description="N-acetyltransferase" evidence="4">
    <location>
        <begin position="6"/>
        <end position="164"/>
    </location>
</feature>
<evidence type="ECO:0000256" key="3">
    <source>
        <dbReference type="ARBA" id="ARBA00038502"/>
    </source>
</evidence>
<reference evidence="5" key="2">
    <citation type="submission" date="2020-09" db="EMBL/GenBank/DDBJ databases">
        <authorList>
            <person name="Sun Q."/>
            <person name="Ohkuma M."/>
        </authorList>
    </citation>
    <scope>NUCLEOTIDE SEQUENCE</scope>
    <source>
        <strain evidence="5">JCM 3172</strain>
    </source>
</reference>
<evidence type="ECO:0000256" key="2">
    <source>
        <dbReference type="ARBA" id="ARBA00023315"/>
    </source>
</evidence>
<protein>
    <submittedName>
        <fullName evidence="5">N-acetyltransferase</fullName>
    </submittedName>
</protein>
<evidence type="ECO:0000313" key="6">
    <source>
        <dbReference type="Proteomes" id="UP000619486"/>
    </source>
</evidence>
<dbReference type="InterPro" id="IPR000182">
    <property type="entry name" value="GNAT_dom"/>
</dbReference>
<dbReference type="Pfam" id="PF13302">
    <property type="entry name" value="Acetyltransf_3"/>
    <property type="match status" value="1"/>
</dbReference>
<dbReference type="AlphaFoldDB" id="A0A918GYJ7"/>
<sequence length="167" mass="18408">MLVLMVRLERLRADHAEALLAFERENREYFARSVPDRGDAYFAEFPTRHRLLLDEQDAGGIHFHVVLDEEGHLIGRVNLVDVEDGSAELGYRVGERAAGRGVATAAVAEVCRLAATVYGLSGLMAETTLDNAGSRAVLERNGFVVVEEITLVGKPGVRYRRALDTSR</sequence>
<dbReference type="Gene3D" id="3.40.630.30">
    <property type="match status" value="1"/>
</dbReference>
<keyword evidence="6" id="KW-1185">Reference proteome</keyword>
<organism evidence="5 6">
    <name type="scientific">Streptomyces purpureus</name>
    <dbReference type="NCBI Taxonomy" id="1951"/>
    <lineage>
        <taxon>Bacteria</taxon>
        <taxon>Bacillati</taxon>
        <taxon>Actinomycetota</taxon>
        <taxon>Actinomycetes</taxon>
        <taxon>Kitasatosporales</taxon>
        <taxon>Streptomycetaceae</taxon>
        <taxon>Streptomyces</taxon>
    </lineage>
</organism>
<evidence type="ECO:0000256" key="1">
    <source>
        <dbReference type="ARBA" id="ARBA00022679"/>
    </source>
</evidence>
<gene>
    <name evidence="5" type="ORF">GCM10014713_05220</name>
</gene>